<proteinExistence type="predicted"/>
<name>A0AA89C7S9_PINIB</name>
<protein>
    <submittedName>
        <fullName evidence="1">Uncharacterized protein</fullName>
    </submittedName>
</protein>
<evidence type="ECO:0000313" key="1">
    <source>
        <dbReference type="EMBL" id="KAK3103068.1"/>
    </source>
</evidence>
<evidence type="ECO:0000313" key="2">
    <source>
        <dbReference type="Proteomes" id="UP001186944"/>
    </source>
</evidence>
<keyword evidence="2" id="KW-1185">Reference proteome</keyword>
<organism evidence="1 2">
    <name type="scientific">Pinctada imbricata</name>
    <name type="common">Atlantic pearl-oyster</name>
    <name type="synonym">Pinctada martensii</name>
    <dbReference type="NCBI Taxonomy" id="66713"/>
    <lineage>
        <taxon>Eukaryota</taxon>
        <taxon>Metazoa</taxon>
        <taxon>Spiralia</taxon>
        <taxon>Lophotrochozoa</taxon>
        <taxon>Mollusca</taxon>
        <taxon>Bivalvia</taxon>
        <taxon>Autobranchia</taxon>
        <taxon>Pteriomorphia</taxon>
        <taxon>Pterioida</taxon>
        <taxon>Pterioidea</taxon>
        <taxon>Pteriidae</taxon>
        <taxon>Pinctada</taxon>
    </lineage>
</organism>
<gene>
    <name evidence="1" type="ORF">FSP39_016213</name>
</gene>
<dbReference type="Proteomes" id="UP001186944">
    <property type="component" value="Unassembled WGS sequence"/>
</dbReference>
<comment type="caution">
    <text evidence="1">The sequence shown here is derived from an EMBL/GenBank/DDBJ whole genome shotgun (WGS) entry which is preliminary data.</text>
</comment>
<accession>A0AA89C7S9</accession>
<dbReference type="AlphaFoldDB" id="A0AA89C7S9"/>
<reference evidence="1" key="1">
    <citation type="submission" date="2019-08" db="EMBL/GenBank/DDBJ databases">
        <title>The improved chromosome-level genome for the pearl oyster Pinctada fucata martensii using PacBio sequencing and Hi-C.</title>
        <authorList>
            <person name="Zheng Z."/>
        </authorList>
    </citation>
    <scope>NUCLEOTIDE SEQUENCE</scope>
    <source>
        <strain evidence="1">ZZ-2019</strain>
        <tissue evidence="1">Adductor muscle</tissue>
    </source>
</reference>
<dbReference type="EMBL" id="VSWD01000005">
    <property type="protein sequence ID" value="KAK3103068.1"/>
    <property type="molecule type" value="Genomic_DNA"/>
</dbReference>
<sequence>MSISQLQSTAPHVQCADSCRSYCILSCMAEKHSIYSGSVSLDCLCDPGQTTDAATGIPSSCFEPQGECDFFSDCLQSRFTNCSLDITGLISQCTWLADAMSGFTNCSSKEWLREVRYCFQSYFVPNLDSEANTTCSELTNKMNSESYDQCLRLTTDNLDFCDLSEEDKDKIRSSFFSTFSSELRNNINSTLAWMENC</sequence>